<evidence type="ECO:0000256" key="1">
    <source>
        <dbReference type="ARBA" id="ARBA00022723"/>
    </source>
</evidence>
<dbReference type="InterPro" id="IPR014710">
    <property type="entry name" value="RmlC-like_jellyroll"/>
</dbReference>
<dbReference type="EMBL" id="JBHSXL010000006">
    <property type="protein sequence ID" value="MFC6892247.1"/>
    <property type="molecule type" value="Genomic_DNA"/>
</dbReference>
<dbReference type="Gene3D" id="2.60.120.10">
    <property type="entry name" value="Jelly Rolls"/>
    <property type="match status" value="1"/>
</dbReference>
<dbReference type="SUPFAM" id="SSF51182">
    <property type="entry name" value="RmlC-like cupins"/>
    <property type="match status" value="1"/>
</dbReference>
<keyword evidence="1" id="KW-0479">Metal-binding</keyword>
<sequence>MQLVDTTSTHGFFDVVAGTGRSQAASMVLQPGQSTGSPENAHAGSDQWLFVVSGTGRATIEGDRHDLRAGTLVLIEPGETHEIVNTGDDPLVTVNVYAPPEY</sequence>
<accession>A0ABD5US03</accession>
<reference evidence="3 4" key="1">
    <citation type="journal article" date="2019" name="Int. J. Syst. Evol. Microbiol.">
        <title>The Global Catalogue of Microorganisms (GCM) 10K type strain sequencing project: providing services to taxonomists for standard genome sequencing and annotation.</title>
        <authorList>
            <consortium name="The Broad Institute Genomics Platform"/>
            <consortium name="The Broad Institute Genome Sequencing Center for Infectious Disease"/>
            <person name="Wu L."/>
            <person name="Ma J."/>
        </authorList>
    </citation>
    <scope>NUCLEOTIDE SEQUENCE [LARGE SCALE GENOMIC DNA]</scope>
    <source>
        <strain evidence="3 4">SKJ47</strain>
    </source>
</reference>
<dbReference type="RefSeq" id="WP_379742064.1">
    <property type="nucleotide sequence ID" value="NZ_JBHSVN010000001.1"/>
</dbReference>
<protein>
    <submittedName>
        <fullName evidence="3">Cupin domain-containing protein</fullName>
    </submittedName>
</protein>
<evidence type="ECO:0000313" key="3">
    <source>
        <dbReference type="EMBL" id="MFC6892247.1"/>
    </source>
</evidence>
<dbReference type="InterPro" id="IPR011051">
    <property type="entry name" value="RmlC_Cupin_sf"/>
</dbReference>
<feature type="domain" description="Cupin type-2" evidence="2">
    <location>
        <begin position="27"/>
        <end position="97"/>
    </location>
</feature>
<dbReference type="AlphaFoldDB" id="A0ABD5US03"/>
<dbReference type="InterPro" id="IPR051610">
    <property type="entry name" value="GPI/OXD"/>
</dbReference>
<dbReference type="GO" id="GO:0046872">
    <property type="term" value="F:metal ion binding"/>
    <property type="evidence" value="ECO:0007669"/>
    <property type="project" value="UniProtKB-KW"/>
</dbReference>
<proteinExistence type="predicted"/>
<evidence type="ECO:0000313" key="4">
    <source>
        <dbReference type="Proteomes" id="UP001596296"/>
    </source>
</evidence>
<comment type="caution">
    <text evidence="3">The sequence shown here is derived from an EMBL/GenBank/DDBJ whole genome shotgun (WGS) entry which is preliminary data.</text>
</comment>
<dbReference type="InterPro" id="IPR013096">
    <property type="entry name" value="Cupin_2"/>
</dbReference>
<name>A0ABD5US03_9EURY</name>
<dbReference type="PANTHER" id="PTHR35848">
    <property type="entry name" value="OXALATE-BINDING PROTEIN"/>
    <property type="match status" value="1"/>
</dbReference>
<gene>
    <name evidence="3" type="ORF">ACFQE9_06445</name>
</gene>
<keyword evidence="4" id="KW-1185">Reference proteome</keyword>
<dbReference type="PANTHER" id="PTHR35848:SF6">
    <property type="entry name" value="CUPIN TYPE-2 DOMAIN-CONTAINING PROTEIN"/>
    <property type="match status" value="1"/>
</dbReference>
<dbReference type="Pfam" id="PF07883">
    <property type="entry name" value="Cupin_2"/>
    <property type="match status" value="1"/>
</dbReference>
<dbReference type="Proteomes" id="UP001596296">
    <property type="component" value="Unassembled WGS sequence"/>
</dbReference>
<organism evidence="3 4">
    <name type="scientific">Halopenitus salinus</name>
    <dbReference type="NCBI Taxonomy" id="1198295"/>
    <lineage>
        <taxon>Archaea</taxon>
        <taxon>Methanobacteriati</taxon>
        <taxon>Methanobacteriota</taxon>
        <taxon>Stenosarchaea group</taxon>
        <taxon>Halobacteria</taxon>
        <taxon>Halobacteriales</taxon>
        <taxon>Haloferacaceae</taxon>
        <taxon>Halopenitus</taxon>
    </lineage>
</organism>
<evidence type="ECO:0000259" key="2">
    <source>
        <dbReference type="Pfam" id="PF07883"/>
    </source>
</evidence>